<protein>
    <recommendedName>
        <fullName evidence="4">CBM20 domain-containing protein</fullName>
    </recommendedName>
</protein>
<dbReference type="AlphaFoldDB" id="A0A511KJD2"/>
<comment type="caution">
    <text evidence="5">The sequence shown here is derived from an EMBL/GenBank/DDBJ whole genome shotgun (WGS) entry which is preliminary data.</text>
</comment>
<evidence type="ECO:0000256" key="3">
    <source>
        <dbReference type="SAM" id="SignalP"/>
    </source>
</evidence>
<reference evidence="5 6" key="1">
    <citation type="submission" date="2019-07" db="EMBL/GenBank/DDBJ databases">
        <title>Rhodotorula toruloides NBRC10032 genome sequencing.</title>
        <authorList>
            <person name="Shida Y."/>
            <person name="Takaku H."/>
            <person name="Ogasawara W."/>
            <person name="Mori K."/>
        </authorList>
    </citation>
    <scope>NUCLEOTIDE SEQUENCE [LARGE SCALE GENOMIC DNA]</scope>
    <source>
        <strain evidence="5 6">NBRC10032</strain>
    </source>
</reference>
<proteinExistence type="predicted"/>
<feature type="domain" description="CBM20" evidence="4">
    <location>
        <begin position="210"/>
        <end position="271"/>
    </location>
</feature>
<keyword evidence="1" id="KW-0119">Carbohydrate metabolism</keyword>
<dbReference type="Gene3D" id="2.60.40.10">
    <property type="entry name" value="Immunoglobulins"/>
    <property type="match status" value="1"/>
</dbReference>
<evidence type="ECO:0000256" key="1">
    <source>
        <dbReference type="ARBA" id="ARBA00023277"/>
    </source>
</evidence>
<evidence type="ECO:0000313" key="6">
    <source>
        <dbReference type="Proteomes" id="UP000321518"/>
    </source>
</evidence>
<dbReference type="OrthoDB" id="533354at2759"/>
<keyword evidence="2" id="KW-0624">Polysaccharide degradation</keyword>
<dbReference type="GO" id="GO:0000272">
    <property type="term" value="P:polysaccharide catabolic process"/>
    <property type="evidence" value="ECO:0007669"/>
    <property type="project" value="UniProtKB-KW"/>
</dbReference>
<evidence type="ECO:0000256" key="2">
    <source>
        <dbReference type="ARBA" id="ARBA00023326"/>
    </source>
</evidence>
<accession>A0A511KJD2</accession>
<feature type="signal peptide" evidence="3">
    <location>
        <begin position="1"/>
        <end position="23"/>
    </location>
</feature>
<dbReference type="Pfam" id="PF00686">
    <property type="entry name" value="CBM_20"/>
    <property type="match status" value="1"/>
</dbReference>
<name>A0A511KJD2_RHOTO</name>
<sequence>MANSVALCSFLLLLGGGAYLAHLDEQQAAAVPAPKNGTSKVVSDLFSTIQHGSRPTGRVPLPNLLSPGIPRSLIPSVHLSETEKVRFQRVGTASISLASLGYLLLIGQWTSRASASVRVARELQPEQEMVWTSRIEREIDKEVEAARKEMVVRDDGQLELMEQEIRERPRYVEREANPLNYLLFDWVWASGGRPDRNPGICPGSCMRRRSQNVVLVGSSQELGCWEPAKGLHLTQRGPGGAFSASLTLPRGYCVECKLVVHSPQGTLWERQGKGNRMWMGTEAVTVWEWEE</sequence>
<dbReference type="InterPro" id="IPR013784">
    <property type="entry name" value="Carb-bd-like_fold"/>
</dbReference>
<dbReference type="Proteomes" id="UP000321518">
    <property type="component" value="Unassembled WGS sequence"/>
</dbReference>
<feature type="chain" id="PRO_5021926260" description="CBM20 domain-containing protein" evidence="3">
    <location>
        <begin position="24"/>
        <end position="291"/>
    </location>
</feature>
<keyword evidence="3" id="KW-0732">Signal</keyword>
<dbReference type="InterPro" id="IPR002044">
    <property type="entry name" value="CBM20"/>
</dbReference>
<dbReference type="SUPFAM" id="SSF49452">
    <property type="entry name" value="Starch-binding domain-like"/>
    <property type="match status" value="1"/>
</dbReference>
<dbReference type="EMBL" id="BJWK01000011">
    <property type="protein sequence ID" value="GEM10497.1"/>
    <property type="molecule type" value="Genomic_DNA"/>
</dbReference>
<dbReference type="InterPro" id="IPR013783">
    <property type="entry name" value="Ig-like_fold"/>
</dbReference>
<dbReference type="GO" id="GO:2001070">
    <property type="term" value="F:starch binding"/>
    <property type="evidence" value="ECO:0007669"/>
    <property type="project" value="InterPro"/>
</dbReference>
<evidence type="ECO:0000259" key="4">
    <source>
        <dbReference type="Pfam" id="PF00686"/>
    </source>
</evidence>
<gene>
    <name evidence="5" type="ORF">Rt10032_c11g4514</name>
</gene>
<organism evidence="5 6">
    <name type="scientific">Rhodotorula toruloides</name>
    <name type="common">Yeast</name>
    <name type="synonym">Rhodosporidium toruloides</name>
    <dbReference type="NCBI Taxonomy" id="5286"/>
    <lineage>
        <taxon>Eukaryota</taxon>
        <taxon>Fungi</taxon>
        <taxon>Dikarya</taxon>
        <taxon>Basidiomycota</taxon>
        <taxon>Pucciniomycotina</taxon>
        <taxon>Microbotryomycetes</taxon>
        <taxon>Sporidiobolales</taxon>
        <taxon>Sporidiobolaceae</taxon>
        <taxon>Rhodotorula</taxon>
    </lineage>
</organism>
<evidence type="ECO:0000313" key="5">
    <source>
        <dbReference type="EMBL" id="GEM10497.1"/>
    </source>
</evidence>